<dbReference type="RefSeq" id="WP_092486116.1">
    <property type="nucleotide sequence ID" value="NZ_FOYM01000028.1"/>
</dbReference>
<name>A0A1I6E7J1_9FIRM</name>
<evidence type="ECO:0000313" key="6">
    <source>
        <dbReference type="Proteomes" id="UP000199584"/>
    </source>
</evidence>
<evidence type="ECO:0000313" key="5">
    <source>
        <dbReference type="EMBL" id="SFR13627.1"/>
    </source>
</evidence>
<dbReference type="GO" id="GO:0004190">
    <property type="term" value="F:aspartic-type endopeptidase activity"/>
    <property type="evidence" value="ECO:0007669"/>
    <property type="project" value="UniProtKB-KW"/>
</dbReference>
<dbReference type="InterPro" id="IPR023430">
    <property type="entry name" value="Pept_HybD-like_dom_sf"/>
</dbReference>
<protein>
    <submittedName>
        <fullName evidence="5">Hydrogenase maturation protease</fullName>
    </submittedName>
</protein>
<gene>
    <name evidence="5" type="ORF">SAMN05660706_12841</name>
</gene>
<organism evidence="5 6">
    <name type="scientific">Desulfoscipio geothermicus DSM 3669</name>
    <dbReference type="NCBI Taxonomy" id="1121426"/>
    <lineage>
        <taxon>Bacteria</taxon>
        <taxon>Bacillati</taxon>
        <taxon>Bacillota</taxon>
        <taxon>Clostridia</taxon>
        <taxon>Eubacteriales</taxon>
        <taxon>Desulfallaceae</taxon>
        <taxon>Desulfoscipio</taxon>
    </lineage>
</organism>
<dbReference type="Pfam" id="PF01750">
    <property type="entry name" value="HycI"/>
    <property type="match status" value="1"/>
</dbReference>
<dbReference type="GO" id="GO:0016485">
    <property type="term" value="P:protein processing"/>
    <property type="evidence" value="ECO:0007669"/>
    <property type="project" value="TreeGrafter"/>
</dbReference>
<reference evidence="6" key="1">
    <citation type="submission" date="2016-10" db="EMBL/GenBank/DDBJ databases">
        <authorList>
            <person name="Varghese N."/>
            <person name="Submissions S."/>
        </authorList>
    </citation>
    <scope>NUCLEOTIDE SEQUENCE [LARGE SCALE GENOMIC DNA]</scope>
    <source>
        <strain evidence="6">DSM 3669</strain>
    </source>
</reference>
<dbReference type="GO" id="GO:0008047">
    <property type="term" value="F:enzyme activator activity"/>
    <property type="evidence" value="ECO:0007669"/>
    <property type="project" value="InterPro"/>
</dbReference>
<dbReference type="OrthoDB" id="9794619at2"/>
<evidence type="ECO:0000256" key="4">
    <source>
        <dbReference type="ARBA" id="ARBA00022801"/>
    </source>
</evidence>
<keyword evidence="3" id="KW-0064">Aspartyl protease</keyword>
<comment type="similarity">
    <text evidence="1">Belongs to the peptidase A31 family.</text>
</comment>
<sequence length="162" mass="16996">MKESKKIYVIGLGNDLAGDDGVGTAVVRKLMAEKRLPGGVEIIEAGIPGLSLVEMMLGADKVVLVDSFLGGTAPGTVRRFAEKELPPVGYNAGQSHGIGLREALSFARGVMPGRFPAEVVVVGVEIERTRRWAAGLSSAVQAAVDRAADMVEAEVLSCMSCR</sequence>
<dbReference type="EMBL" id="FOYM01000028">
    <property type="protein sequence ID" value="SFR13627.1"/>
    <property type="molecule type" value="Genomic_DNA"/>
</dbReference>
<dbReference type="SUPFAM" id="SSF53163">
    <property type="entry name" value="HybD-like"/>
    <property type="match status" value="1"/>
</dbReference>
<dbReference type="NCBIfam" id="TIGR00072">
    <property type="entry name" value="hydrog_prot"/>
    <property type="match status" value="1"/>
</dbReference>
<dbReference type="STRING" id="39060.SAMN05660706_12841"/>
<keyword evidence="2 5" id="KW-0645">Protease</keyword>
<dbReference type="CDD" id="cd00518">
    <property type="entry name" value="H2MP"/>
    <property type="match status" value="1"/>
</dbReference>
<dbReference type="PANTHER" id="PTHR30302:SF1">
    <property type="entry name" value="HYDROGENASE 2 MATURATION PROTEASE"/>
    <property type="match status" value="1"/>
</dbReference>
<dbReference type="Gene3D" id="3.40.50.1450">
    <property type="entry name" value="HybD-like"/>
    <property type="match status" value="1"/>
</dbReference>
<dbReference type="PANTHER" id="PTHR30302">
    <property type="entry name" value="HYDROGENASE 1 MATURATION PROTEASE"/>
    <property type="match status" value="1"/>
</dbReference>
<accession>A0A1I6E7J1</accession>
<evidence type="ECO:0000256" key="2">
    <source>
        <dbReference type="ARBA" id="ARBA00022670"/>
    </source>
</evidence>
<evidence type="ECO:0000256" key="1">
    <source>
        <dbReference type="ARBA" id="ARBA00006814"/>
    </source>
</evidence>
<proteinExistence type="inferred from homology"/>
<dbReference type="PRINTS" id="PR00446">
    <property type="entry name" value="HYDRGNUPTAKE"/>
</dbReference>
<keyword evidence="6" id="KW-1185">Reference proteome</keyword>
<dbReference type="AlphaFoldDB" id="A0A1I6E7J1"/>
<keyword evidence="4" id="KW-0378">Hydrolase</keyword>
<evidence type="ECO:0000256" key="3">
    <source>
        <dbReference type="ARBA" id="ARBA00022750"/>
    </source>
</evidence>
<dbReference type="InterPro" id="IPR000671">
    <property type="entry name" value="Peptidase_A31"/>
</dbReference>
<dbReference type="Proteomes" id="UP000199584">
    <property type="component" value="Unassembled WGS sequence"/>
</dbReference>